<accession>A0ACC2GNP0</accession>
<keyword evidence="2" id="KW-1185">Reference proteome</keyword>
<reference evidence="1" key="1">
    <citation type="submission" date="2021-05" db="EMBL/GenBank/DDBJ databases">
        <authorList>
            <person name="Pan Q."/>
            <person name="Jouanno E."/>
            <person name="Zahm M."/>
            <person name="Klopp C."/>
            <person name="Cabau C."/>
            <person name="Louis A."/>
            <person name="Berthelot C."/>
            <person name="Parey E."/>
            <person name="Roest Crollius H."/>
            <person name="Montfort J."/>
            <person name="Robinson-Rechavi M."/>
            <person name="Bouchez O."/>
            <person name="Lampietro C."/>
            <person name="Lopez Roques C."/>
            <person name="Donnadieu C."/>
            <person name="Postlethwait J."/>
            <person name="Bobe J."/>
            <person name="Dillon D."/>
            <person name="Chandos A."/>
            <person name="von Hippel F."/>
            <person name="Guiguen Y."/>
        </authorList>
    </citation>
    <scope>NUCLEOTIDE SEQUENCE</scope>
    <source>
        <strain evidence="1">YG-Jan2019</strain>
    </source>
</reference>
<sequence length="404" mass="44526">TQSCSRLDQKPRLRSLSRSLSRSPLSISIPSQFIFVCLIICGCVWKRRDNMNFLGLSLPLILLLWQWTFTTGSERHWTYAGPVGQSEWPEHFPACGGMAQSPVDIVTATTQHDPRLVPLAPLGYGQHGKVPFSVHNTGHTVLITLPDWMGVGGLPWHFTAVQMHLHWGNGSPGSGGSEHTLNGQRTAAELHLVHYNSELYPNMSVAKTQRDGLAVLGILIETGEEANPAFWNIVNYLGRIRYAGQSVSIPAFDIQSLLPSDLGRYYRYNGSLTTPPCFQTVLWTIFTETVKISHTQLAKLGTALYSSKEEDINLFLMQDICRTTQPLNDRTILSSFPLESLKVYSVGEIAAIVIGALCGCIGLVAIIFFLVKTIRTPGKEPKQDVALNTTSEPGKKEDPVPTSV</sequence>
<evidence type="ECO:0000313" key="1">
    <source>
        <dbReference type="EMBL" id="KAJ8005060.1"/>
    </source>
</evidence>
<comment type="caution">
    <text evidence="1">The sequence shown here is derived from an EMBL/GenBank/DDBJ whole genome shotgun (WGS) entry which is preliminary data.</text>
</comment>
<protein>
    <submittedName>
        <fullName evidence="1">Uncharacterized protein</fullName>
    </submittedName>
</protein>
<evidence type="ECO:0000313" key="2">
    <source>
        <dbReference type="Proteomes" id="UP001157502"/>
    </source>
</evidence>
<dbReference type="Proteomes" id="UP001157502">
    <property type="component" value="Chromosome 11"/>
</dbReference>
<proteinExistence type="predicted"/>
<gene>
    <name evidence="1" type="ORF">DPEC_G00142740</name>
</gene>
<organism evidence="1 2">
    <name type="scientific">Dallia pectoralis</name>
    <name type="common">Alaska blackfish</name>
    <dbReference type="NCBI Taxonomy" id="75939"/>
    <lineage>
        <taxon>Eukaryota</taxon>
        <taxon>Metazoa</taxon>
        <taxon>Chordata</taxon>
        <taxon>Craniata</taxon>
        <taxon>Vertebrata</taxon>
        <taxon>Euteleostomi</taxon>
        <taxon>Actinopterygii</taxon>
        <taxon>Neopterygii</taxon>
        <taxon>Teleostei</taxon>
        <taxon>Protacanthopterygii</taxon>
        <taxon>Esociformes</taxon>
        <taxon>Umbridae</taxon>
        <taxon>Dallia</taxon>
    </lineage>
</organism>
<name>A0ACC2GNP0_DALPE</name>
<feature type="non-terminal residue" evidence="1">
    <location>
        <position position="1"/>
    </location>
</feature>
<dbReference type="EMBL" id="CM055738">
    <property type="protein sequence ID" value="KAJ8005060.1"/>
    <property type="molecule type" value="Genomic_DNA"/>
</dbReference>